<evidence type="ECO:0000313" key="2">
    <source>
        <dbReference type="EMBL" id="MBL0371249.1"/>
    </source>
</evidence>
<proteinExistence type="predicted"/>
<sequence length="102" mass="11006">MSRENLNIKAIAITFVMFSTFLLAVLAWPRGEFVLVVGTPHADEAQMMDIIGRAGGTFVASGNLEWLAVAHSDRVGFAARLFSSGAMLVLDQSFASGCLERK</sequence>
<comment type="caution">
    <text evidence="2">The sequence shown here is derived from an EMBL/GenBank/DDBJ whole genome shotgun (WGS) entry which is preliminary data.</text>
</comment>
<keyword evidence="1" id="KW-0472">Membrane</keyword>
<keyword evidence="1" id="KW-1133">Transmembrane helix</keyword>
<organism evidence="2 3">
    <name type="scientific">Rhizobium setariae</name>
    <dbReference type="NCBI Taxonomy" id="2801340"/>
    <lineage>
        <taxon>Bacteria</taxon>
        <taxon>Pseudomonadati</taxon>
        <taxon>Pseudomonadota</taxon>
        <taxon>Alphaproteobacteria</taxon>
        <taxon>Hyphomicrobiales</taxon>
        <taxon>Rhizobiaceae</taxon>
        <taxon>Rhizobium/Agrobacterium group</taxon>
        <taxon>Rhizobium</taxon>
    </lineage>
</organism>
<accession>A0A936YJ42</accession>
<dbReference type="Proteomes" id="UP000633219">
    <property type="component" value="Unassembled WGS sequence"/>
</dbReference>
<gene>
    <name evidence="2" type="ORF">JJB09_04335</name>
</gene>
<evidence type="ECO:0000256" key="1">
    <source>
        <dbReference type="SAM" id="Phobius"/>
    </source>
</evidence>
<protein>
    <submittedName>
        <fullName evidence="2">Uncharacterized protein</fullName>
    </submittedName>
</protein>
<keyword evidence="3" id="KW-1185">Reference proteome</keyword>
<feature type="transmembrane region" description="Helical" evidence="1">
    <location>
        <begin position="6"/>
        <end position="28"/>
    </location>
</feature>
<reference evidence="2" key="1">
    <citation type="submission" date="2021-01" db="EMBL/GenBank/DDBJ databases">
        <title>Rhizobium sp. strain KVB221 16S ribosomal RNA gene Genome sequencing and assembly.</title>
        <authorList>
            <person name="Kang M."/>
        </authorList>
    </citation>
    <scope>NUCLEOTIDE SEQUENCE</scope>
    <source>
        <strain evidence="2">KVB221</strain>
    </source>
</reference>
<dbReference type="AlphaFoldDB" id="A0A936YJ42"/>
<name>A0A936YJ42_9HYPH</name>
<dbReference type="EMBL" id="JAEQNC010000002">
    <property type="protein sequence ID" value="MBL0371249.1"/>
    <property type="molecule type" value="Genomic_DNA"/>
</dbReference>
<keyword evidence="1" id="KW-0812">Transmembrane</keyword>
<evidence type="ECO:0000313" key="3">
    <source>
        <dbReference type="Proteomes" id="UP000633219"/>
    </source>
</evidence>